<dbReference type="EMBL" id="JAUCAQ010000002">
    <property type="protein sequence ID" value="MDM7645626.1"/>
    <property type="molecule type" value="Genomic_DNA"/>
</dbReference>
<accession>A0ABT7RWE2</accession>
<gene>
    <name evidence="1" type="ORF">QUE93_01110</name>
</gene>
<evidence type="ECO:0000313" key="1">
    <source>
        <dbReference type="EMBL" id="MDM7645626.1"/>
    </source>
</evidence>
<evidence type="ECO:0000313" key="2">
    <source>
        <dbReference type="Proteomes" id="UP001242903"/>
    </source>
</evidence>
<sequence length="127" mass="14420">MMMKDIRTETLEFPAGYFGLVTMTTQAGYAIEVTITDQNGTQLFYAQRSSSNPIPTITGTFITLTDNPTVTIRCDDSTDLDVRYEQLTISNNDDSLITRDYVFVAEDWTDYDYNDLFLSVSAWQHNG</sequence>
<name>A0ABT7RWE2_9LACO</name>
<reference evidence="1 2" key="1">
    <citation type="submission" date="2023-06" db="EMBL/GenBank/DDBJ databases">
        <title>Draft Genome Sequences of lactic acid bacteria strains isolated from fermented milk products.</title>
        <authorList>
            <person name="Elcheninov A.G."/>
            <person name="Klyukina A."/>
            <person name="Zayulina K.S."/>
            <person name="Gavirova L.A."/>
            <person name="Shcherbakova P.A."/>
            <person name="Shestakov A.I."/>
            <person name="Kublanov I.V."/>
            <person name="Kochetkova T.V."/>
        </authorList>
    </citation>
    <scope>NUCLEOTIDE SEQUENCE [LARGE SCALE GENOMIC DNA]</scope>
    <source>
        <strain evidence="1 2">TOM.81</strain>
    </source>
</reference>
<organism evidence="1 2">
    <name type="scientific">Leuconostoc falkenbergense</name>
    <dbReference type="NCBI Taxonomy" id="2766470"/>
    <lineage>
        <taxon>Bacteria</taxon>
        <taxon>Bacillati</taxon>
        <taxon>Bacillota</taxon>
        <taxon>Bacilli</taxon>
        <taxon>Lactobacillales</taxon>
        <taxon>Lactobacillaceae</taxon>
        <taxon>Leuconostoc</taxon>
    </lineage>
</organism>
<protein>
    <submittedName>
        <fullName evidence="1">Uncharacterized protein</fullName>
    </submittedName>
</protein>
<dbReference type="GeneID" id="97231168"/>
<dbReference type="Proteomes" id="UP001242903">
    <property type="component" value="Unassembled WGS sequence"/>
</dbReference>
<comment type="caution">
    <text evidence="1">The sequence shown here is derived from an EMBL/GenBank/DDBJ whole genome shotgun (WGS) entry which is preliminary data.</text>
</comment>
<dbReference type="RefSeq" id="WP_233539830.1">
    <property type="nucleotide sequence ID" value="NZ_BMBR01000002.1"/>
</dbReference>
<dbReference type="Gene3D" id="2.60.120.400">
    <property type="entry name" value="Calcium-mediated lectin"/>
    <property type="match status" value="1"/>
</dbReference>
<keyword evidence="2" id="KW-1185">Reference proteome</keyword>
<proteinExistence type="predicted"/>
<dbReference type="InterPro" id="IPR036684">
    <property type="entry name" value="Ca_lectin_sf"/>
</dbReference>